<dbReference type="InterPro" id="IPR000835">
    <property type="entry name" value="HTH_MarR-typ"/>
</dbReference>
<proteinExistence type="predicted"/>
<protein>
    <submittedName>
        <fullName evidence="2">MarR family transcriptional regulator</fullName>
    </submittedName>
</protein>
<dbReference type="EMBL" id="JAMQOL010000061">
    <property type="protein sequence ID" value="MCM4083573.1"/>
    <property type="molecule type" value="Genomic_DNA"/>
</dbReference>
<accession>A0ABT0YBY6</accession>
<dbReference type="InterPro" id="IPR036388">
    <property type="entry name" value="WH-like_DNA-bd_sf"/>
</dbReference>
<dbReference type="SMART" id="SM00347">
    <property type="entry name" value="HTH_MARR"/>
    <property type="match status" value="1"/>
</dbReference>
<dbReference type="SUPFAM" id="SSF46785">
    <property type="entry name" value="Winged helix' DNA-binding domain"/>
    <property type="match status" value="1"/>
</dbReference>
<dbReference type="PANTHER" id="PTHR33164">
    <property type="entry name" value="TRANSCRIPTIONAL REGULATOR, MARR FAMILY"/>
    <property type="match status" value="1"/>
</dbReference>
<feature type="domain" description="HTH marR-type" evidence="1">
    <location>
        <begin position="10"/>
        <end position="146"/>
    </location>
</feature>
<evidence type="ECO:0000313" key="2">
    <source>
        <dbReference type="EMBL" id="MCM4083573.1"/>
    </source>
</evidence>
<dbReference type="InterPro" id="IPR039422">
    <property type="entry name" value="MarR/SlyA-like"/>
</dbReference>
<dbReference type="PROSITE" id="PS50995">
    <property type="entry name" value="HTH_MARR_2"/>
    <property type="match status" value="1"/>
</dbReference>
<dbReference type="PANTHER" id="PTHR33164:SF99">
    <property type="entry name" value="MARR FAMILY REGULATORY PROTEIN"/>
    <property type="match status" value="1"/>
</dbReference>
<dbReference type="Proteomes" id="UP001523216">
    <property type="component" value="Unassembled WGS sequence"/>
</dbReference>
<sequence length="162" mass="18373">MTSVTLSPPEAQFVEAFLGAATAVRRRVSTDLARQHNITLSEYEALRHLADATDHRMRLQDLASALALSRSRISRMIEGFEREGLIERERPADDRRGWYAILTPTGHDWLDRCERTFVWSVHRHALTALDPDTIQIITAAARRLTLPAHKDASAPPRQEARL</sequence>
<evidence type="ECO:0000259" key="1">
    <source>
        <dbReference type="PROSITE" id="PS50995"/>
    </source>
</evidence>
<dbReference type="Pfam" id="PF12802">
    <property type="entry name" value="MarR_2"/>
    <property type="match status" value="1"/>
</dbReference>
<dbReference type="InterPro" id="IPR036390">
    <property type="entry name" value="WH_DNA-bd_sf"/>
</dbReference>
<reference evidence="2 3" key="1">
    <citation type="submission" date="2022-06" db="EMBL/GenBank/DDBJ databases">
        <title>Actinoplanes abujensis sp. nov., isolated from Nigerian arid soil.</title>
        <authorList>
            <person name="Ding P."/>
        </authorList>
    </citation>
    <scope>NUCLEOTIDE SEQUENCE [LARGE SCALE GENOMIC DNA]</scope>
    <source>
        <strain evidence="3">TRM88002</strain>
    </source>
</reference>
<keyword evidence="3" id="KW-1185">Reference proteome</keyword>
<gene>
    <name evidence="2" type="ORF">LXN57_39100</name>
</gene>
<comment type="caution">
    <text evidence="2">The sequence shown here is derived from an EMBL/GenBank/DDBJ whole genome shotgun (WGS) entry which is preliminary data.</text>
</comment>
<dbReference type="RefSeq" id="WP_251803271.1">
    <property type="nucleotide sequence ID" value="NZ_JAMQOL010000061.1"/>
</dbReference>
<organism evidence="2 3">
    <name type="scientific">Paractinoplanes hotanensis</name>
    <dbReference type="NCBI Taxonomy" id="2906497"/>
    <lineage>
        <taxon>Bacteria</taxon>
        <taxon>Bacillati</taxon>
        <taxon>Actinomycetota</taxon>
        <taxon>Actinomycetes</taxon>
        <taxon>Micromonosporales</taxon>
        <taxon>Micromonosporaceae</taxon>
        <taxon>Paractinoplanes</taxon>
    </lineage>
</organism>
<evidence type="ECO:0000313" key="3">
    <source>
        <dbReference type="Proteomes" id="UP001523216"/>
    </source>
</evidence>
<dbReference type="Gene3D" id="1.10.10.10">
    <property type="entry name" value="Winged helix-like DNA-binding domain superfamily/Winged helix DNA-binding domain"/>
    <property type="match status" value="1"/>
</dbReference>
<name>A0ABT0YBY6_9ACTN</name>